<protein>
    <submittedName>
        <fullName evidence="1">Uncharacterized protein</fullName>
    </submittedName>
</protein>
<comment type="caution">
    <text evidence="1">The sequence shown here is derived from an EMBL/GenBank/DDBJ whole genome shotgun (WGS) entry which is preliminary data.</text>
</comment>
<sequence>PGTGQDAPPRTSTTADRFGLRGRFGCPLRTPGAVGRDHRCDYGQLRDVEDLTDIADPAWPLVA</sequence>
<dbReference type="RefSeq" id="WP_358363593.1">
    <property type="nucleotide sequence ID" value="NZ_JBEZFP010000177.1"/>
</dbReference>
<dbReference type="Proteomes" id="UP001551482">
    <property type="component" value="Unassembled WGS sequence"/>
</dbReference>
<gene>
    <name evidence="1" type="ORF">AB0C36_39025</name>
</gene>
<organism evidence="1 2">
    <name type="scientific">Streptodolium elevatio</name>
    <dbReference type="NCBI Taxonomy" id="3157996"/>
    <lineage>
        <taxon>Bacteria</taxon>
        <taxon>Bacillati</taxon>
        <taxon>Actinomycetota</taxon>
        <taxon>Actinomycetes</taxon>
        <taxon>Kitasatosporales</taxon>
        <taxon>Streptomycetaceae</taxon>
        <taxon>Streptodolium</taxon>
    </lineage>
</organism>
<name>A0ABV3DWD3_9ACTN</name>
<proteinExistence type="predicted"/>
<accession>A0ABV3DWD3</accession>
<dbReference type="EMBL" id="JBEZFP010000177">
    <property type="protein sequence ID" value="MEU8139479.1"/>
    <property type="molecule type" value="Genomic_DNA"/>
</dbReference>
<feature type="non-terminal residue" evidence="1">
    <location>
        <position position="1"/>
    </location>
</feature>
<keyword evidence="2" id="KW-1185">Reference proteome</keyword>
<evidence type="ECO:0000313" key="2">
    <source>
        <dbReference type="Proteomes" id="UP001551482"/>
    </source>
</evidence>
<reference evidence="1 2" key="1">
    <citation type="submission" date="2024-06" db="EMBL/GenBank/DDBJ databases">
        <title>The Natural Products Discovery Center: Release of the First 8490 Sequenced Strains for Exploring Actinobacteria Biosynthetic Diversity.</title>
        <authorList>
            <person name="Kalkreuter E."/>
            <person name="Kautsar S.A."/>
            <person name="Yang D."/>
            <person name="Bader C.D."/>
            <person name="Teijaro C.N."/>
            <person name="Fluegel L."/>
            <person name="Davis C.M."/>
            <person name="Simpson J.R."/>
            <person name="Lauterbach L."/>
            <person name="Steele A.D."/>
            <person name="Gui C."/>
            <person name="Meng S."/>
            <person name="Li G."/>
            <person name="Viehrig K."/>
            <person name="Ye F."/>
            <person name="Su P."/>
            <person name="Kiefer A.F."/>
            <person name="Nichols A."/>
            <person name="Cepeda A.J."/>
            <person name="Yan W."/>
            <person name="Fan B."/>
            <person name="Jiang Y."/>
            <person name="Adhikari A."/>
            <person name="Zheng C.-J."/>
            <person name="Schuster L."/>
            <person name="Cowan T.M."/>
            <person name="Smanski M.J."/>
            <person name="Chevrette M.G."/>
            <person name="De Carvalho L.P.S."/>
            <person name="Shen B."/>
        </authorList>
    </citation>
    <scope>NUCLEOTIDE SEQUENCE [LARGE SCALE GENOMIC DNA]</scope>
    <source>
        <strain evidence="1 2">NPDC048946</strain>
    </source>
</reference>
<evidence type="ECO:0000313" key="1">
    <source>
        <dbReference type="EMBL" id="MEU8139479.1"/>
    </source>
</evidence>